<accession>A0A917D722</accession>
<sequence>MKKLGALFLSLFLTLSVLGTANAADKPTRVWMDGTEVQLGASNPVTENGTTLVPMRPILEKLNVAVLWNPKTQTVTGTKNGLELSLQIGSTTATVNGEKKKLDAAPKTINNTTYVPIRFIGETIGYKVEWNAAQRTITLKTAAPQAAGSTGFLWKAENKGNTVYLLGSIHVANDKMYPLRPEIESAFAASDSLSVELDLTKVDQTAMQKFLTEKGIYTDGTKLKDHVSAETYNKVVAILKANGLPGDSFDNYKPWVVTQSISSLQVQSEGYKPDTGIDLYFTEKSHKMNKPVLELETAELQLNMFNDFSDGLQEKLLKDTLDSLAQADKETAETSIDLLSEMWIKGDEETLTALTKSSASEPEYYKALLGDRNIGMFNHVKEYLNSDTKSTYFVVVGALHMVGDDGIVTKLQKDGYTVVKQ</sequence>
<evidence type="ECO:0000259" key="2">
    <source>
        <dbReference type="Pfam" id="PF07833"/>
    </source>
</evidence>
<comment type="caution">
    <text evidence="3">The sequence shown here is derived from an EMBL/GenBank/DDBJ whole genome shotgun (WGS) entry which is preliminary data.</text>
</comment>
<dbReference type="CDD" id="cd14789">
    <property type="entry name" value="Tiki"/>
    <property type="match status" value="1"/>
</dbReference>
<gene>
    <name evidence="3" type="ORF">GCM10010912_67240</name>
</gene>
<dbReference type="RefSeq" id="WP_189032457.1">
    <property type="nucleotide sequence ID" value="NZ_BMKR01000062.1"/>
</dbReference>
<dbReference type="Pfam" id="PF07833">
    <property type="entry name" value="Cu_amine_oxidN1"/>
    <property type="match status" value="1"/>
</dbReference>
<proteinExistence type="predicted"/>
<dbReference type="Pfam" id="PF01963">
    <property type="entry name" value="TraB_PrgY_gumN"/>
    <property type="match status" value="1"/>
</dbReference>
<reference evidence="3" key="2">
    <citation type="submission" date="2020-09" db="EMBL/GenBank/DDBJ databases">
        <authorList>
            <person name="Sun Q."/>
            <person name="Zhou Y."/>
        </authorList>
    </citation>
    <scope>NUCLEOTIDE SEQUENCE</scope>
    <source>
        <strain evidence="3">CGMCC 1.16134</strain>
    </source>
</reference>
<keyword evidence="4" id="KW-1185">Reference proteome</keyword>
<feature type="chain" id="PRO_5038100482" description="Copper amine oxidase-like N-terminal domain-containing protein" evidence="1">
    <location>
        <begin position="24"/>
        <end position="421"/>
    </location>
</feature>
<name>A0A917D722_9BACL</name>
<dbReference type="InterPro" id="IPR036582">
    <property type="entry name" value="Mao_N_sf"/>
</dbReference>
<dbReference type="PANTHER" id="PTHR40590">
    <property type="entry name" value="CYTOPLASMIC PROTEIN-RELATED"/>
    <property type="match status" value="1"/>
</dbReference>
<dbReference type="PANTHER" id="PTHR40590:SF1">
    <property type="entry name" value="CYTOPLASMIC PROTEIN"/>
    <property type="match status" value="1"/>
</dbReference>
<dbReference type="EMBL" id="BMKR01000062">
    <property type="protein sequence ID" value="GGG13345.1"/>
    <property type="molecule type" value="Genomic_DNA"/>
</dbReference>
<dbReference type="InterPro" id="IPR012854">
    <property type="entry name" value="Cu_amine_oxidase-like_N"/>
</dbReference>
<evidence type="ECO:0000256" key="1">
    <source>
        <dbReference type="SAM" id="SignalP"/>
    </source>
</evidence>
<evidence type="ECO:0000313" key="4">
    <source>
        <dbReference type="Proteomes" id="UP000637643"/>
    </source>
</evidence>
<dbReference type="SUPFAM" id="SSF55383">
    <property type="entry name" value="Copper amine oxidase, domain N"/>
    <property type="match status" value="1"/>
</dbReference>
<dbReference type="Gene3D" id="3.30.457.10">
    <property type="entry name" value="Copper amine oxidase-like, N-terminal domain"/>
    <property type="match status" value="1"/>
</dbReference>
<reference evidence="3" key="1">
    <citation type="journal article" date="2014" name="Int. J. Syst. Evol. Microbiol.">
        <title>Complete genome sequence of Corynebacterium casei LMG S-19264T (=DSM 44701T), isolated from a smear-ripened cheese.</title>
        <authorList>
            <consortium name="US DOE Joint Genome Institute (JGI-PGF)"/>
            <person name="Walter F."/>
            <person name="Albersmeier A."/>
            <person name="Kalinowski J."/>
            <person name="Ruckert C."/>
        </authorList>
    </citation>
    <scope>NUCLEOTIDE SEQUENCE</scope>
    <source>
        <strain evidence="3">CGMCC 1.16134</strain>
    </source>
</reference>
<feature type="signal peptide" evidence="1">
    <location>
        <begin position="1"/>
        <end position="23"/>
    </location>
</feature>
<evidence type="ECO:0000313" key="3">
    <source>
        <dbReference type="EMBL" id="GGG13345.1"/>
    </source>
</evidence>
<keyword evidence="1" id="KW-0732">Signal</keyword>
<dbReference type="AlphaFoldDB" id="A0A917D722"/>
<organism evidence="3 4">
    <name type="scientific">Paenibacillus albidus</name>
    <dbReference type="NCBI Taxonomy" id="2041023"/>
    <lineage>
        <taxon>Bacteria</taxon>
        <taxon>Bacillati</taxon>
        <taxon>Bacillota</taxon>
        <taxon>Bacilli</taxon>
        <taxon>Bacillales</taxon>
        <taxon>Paenibacillaceae</taxon>
        <taxon>Paenibacillus</taxon>
    </lineage>
</organism>
<protein>
    <recommendedName>
        <fullName evidence="2">Copper amine oxidase-like N-terminal domain-containing protein</fullName>
    </recommendedName>
</protein>
<dbReference type="InterPro" id="IPR047111">
    <property type="entry name" value="YbaP-like"/>
</dbReference>
<dbReference type="InterPro" id="IPR002816">
    <property type="entry name" value="TraB/PrgY/GumN_fam"/>
</dbReference>
<feature type="domain" description="Copper amine oxidase-like N-terminal" evidence="2">
    <location>
        <begin position="32"/>
        <end position="138"/>
    </location>
</feature>
<dbReference type="Proteomes" id="UP000637643">
    <property type="component" value="Unassembled WGS sequence"/>
</dbReference>